<dbReference type="Proteomes" id="UP001291623">
    <property type="component" value="Unassembled WGS sequence"/>
</dbReference>
<evidence type="ECO:0000256" key="1">
    <source>
        <dbReference type="SAM" id="MobiDB-lite"/>
    </source>
</evidence>
<evidence type="ECO:0000313" key="2">
    <source>
        <dbReference type="EMBL" id="KAK4352292.1"/>
    </source>
</evidence>
<gene>
    <name evidence="2" type="ORF">RND71_027810</name>
</gene>
<organism evidence="2 3">
    <name type="scientific">Anisodus tanguticus</name>
    <dbReference type="NCBI Taxonomy" id="243964"/>
    <lineage>
        <taxon>Eukaryota</taxon>
        <taxon>Viridiplantae</taxon>
        <taxon>Streptophyta</taxon>
        <taxon>Embryophyta</taxon>
        <taxon>Tracheophyta</taxon>
        <taxon>Spermatophyta</taxon>
        <taxon>Magnoliopsida</taxon>
        <taxon>eudicotyledons</taxon>
        <taxon>Gunneridae</taxon>
        <taxon>Pentapetalae</taxon>
        <taxon>asterids</taxon>
        <taxon>lamiids</taxon>
        <taxon>Solanales</taxon>
        <taxon>Solanaceae</taxon>
        <taxon>Solanoideae</taxon>
        <taxon>Hyoscyameae</taxon>
        <taxon>Anisodus</taxon>
    </lineage>
</organism>
<proteinExistence type="predicted"/>
<keyword evidence="3" id="KW-1185">Reference proteome</keyword>
<dbReference type="AlphaFoldDB" id="A0AAE1RKB7"/>
<name>A0AAE1RKB7_9SOLA</name>
<feature type="region of interest" description="Disordered" evidence="1">
    <location>
        <begin position="1"/>
        <end position="47"/>
    </location>
</feature>
<feature type="compositionally biased region" description="Gly residues" evidence="1">
    <location>
        <begin position="1"/>
        <end position="17"/>
    </location>
</feature>
<reference evidence="2" key="1">
    <citation type="submission" date="2023-12" db="EMBL/GenBank/DDBJ databases">
        <title>Genome assembly of Anisodus tanguticus.</title>
        <authorList>
            <person name="Wang Y.-J."/>
        </authorList>
    </citation>
    <scope>NUCLEOTIDE SEQUENCE</scope>
    <source>
        <strain evidence="2">KB-2021</strain>
        <tissue evidence="2">Leaf</tissue>
    </source>
</reference>
<sequence length="98" mass="10038">MGRRSGGSGLRSSGGGSWLPWSKSRSSSSLVAKKPTKKDPPKIGNSFSSLCTESTCRRGLGSSFADGMSFGGGNAAGHRVADAVLSPRVVRHEVAVAC</sequence>
<feature type="compositionally biased region" description="Low complexity" evidence="1">
    <location>
        <begin position="18"/>
        <end position="30"/>
    </location>
</feature>
<protein>
    <submittedName>
        <fullName evidence="2">Uncharacterized protein</fullName>
    </submittedName>
</protein>
<dbReference type="EMBL" id="JAVYJV010000015">
    <property type="protein sequence ID" value="KAK4352292.1"/>
    <property type="molecule type" value="Genomic_DNA"/>
</dbReference>
<comment type="caution">
    <text evidence="2">The sequence shown here is derived from an EMBL/GenBank/DDBJ whole genome shotgun (WGS) entry which is preliminary data.</text>
</comment>
<accession>A0AAE1RKB7</accession>
<evidence type="ECO:0000313" key="3">
    <source>
        <dbReference type="Proteomes" id="UP001291623"/>
    </source>
</evidence>